<feature type="transmembrane region" description="Helical" evidence="5">
    <location>
        <begin position="131"/>
        <end position="156"/>
    </location>
</feature>
<evidence type="ECO:0000256" key="1">
    <source>
        <dbReference type="ARBA" id="ARBA00004141"/>
    </source>
</evidence>
<proteinExistence type="predicted"/>
<comment type="subcellular location">
    <subcellularLocation>
        <location evidence="1">Membrane</location>
        <topology evidence="1">Multi-pass membrane protein</topology>
    </subcellularLocation>
</comment>
<keyword evidence="4 5" id="KW-0472">Membrane</keyword>
<feature type="transmembrane region" description="Helical" evidence="5">
    <location>
        <begin position="214"/>
        <end position="235"/>
    </location>
</feature>
<dbReference type="Proteomes" id="UP000728185">
    <property type="component" value="Unassembled WGS sequence"/>
</dbReference>
<evidence type="ECO:0000313" key="6">
    <source>
        <dbReference type="EMBL" id="KAA0187656.1"/>
    </source>
</evidence>
<dbReference type="GO" id="GO:0016020">
    <property type="term" value="C:membrane"/>
    <property type="evidence" value="ECO:0007669"/>
    <property type="project" value="UniProtKB-SubCell"/>
</dbReference>
<keyword evidence="7" id="KW-1185">Reference proteome</keyword>
<evidence type="ECO:0000256" key="5">
    <source>
        <dbReference type="SAM" id="Phobius"/>
    </source>
</evidence>
<dbReference type="InterPro" id="IPR019372">
    <property type="entry name" value="LHFPL"/>
</dbReference>
<evidence type="ECO:0000256" key="3">
    <source>
        <dbReference type="ARBA" id="ARBA00022989"/>
    </source>
</evidence>
<dbReference type="OrthoDB" id="5975578at2759"/>
<dbReference type="PANTHER" id="PTHR12489">
    <property type="entry name" value="LIPOMA HMGIC FUSION PARTNER-LIKE PROTEIN"/>
    <property type="match status" value="1"/>
</dbReference>
<accession>A0A8E0RMA2</accession>
<evidence type="ECO:0000256" key="4">
    <source>
        <dbReference type="ARBA" id="ARBA00023136"/>
    </source>
</evidence>
<reference evidence="6" key="1">
    <citation type="submission" date="2019-05" db="EMBL/GenBank/DDBJ databases">
        <title>Annotation for the trematode Fasciolopsis buski.</title>
        <authorList>
            <person name="Choi Y.-J."/>
        </authorList>
    </citation>
    <scope>NUCLEOTIDE SEQUENCE</scope>
    <source>
        <strain evidence="6">HT</strain>
        <tissue evidence="6">Whole worm</tissue>
    </source>
</reference>
<organism evidence="6 7">
    <name type="scientific">Fasciolopsis buskii</name>
    <dbReference type="NCBI Taxonomy" id="27845"/>
    <lineage>
        <taxon>Eukaryota</taxon>
        <taxon>Metazoa</taxon>
        <taxon>Spiralia</taxon>
        <taxon>Lophotrochozoa</taxon>
        <taxon>Platyhelminthes</taxon>
        <taxon>Trematoda</taxon>
        <taxon>Digenea</taxon>
        <taxon>Plagiorchiida</taxon>
        <taxon>Echinostomata</taxon>
        <taxon>Echinostomatoidea</taxon>
        <taxon>Fasciolidae</taxon>
        <taxon>Fasciolopsis</taxon>
    </lineage>
</organism>
<keyword evidence="3 5" id="KW-1133">Transmembrane helix</keyword>
<dbReference type="PANTHER" id="PTHR12489:SF22">
    <property type="entry name" value="SI:DKEY-35M8.1"/>
    <property type="match status" value="1"/>
</dbReference>
<dbReference type="Pfam" id="PF10242">
    <property type="entry name" value="L_HMGIC_fpl"/>
    <property type="match status" value="1"/>
</dbReference>
<keyword evidence="2 5" id="KW-0812">Transmembrane</keyword>
<sequence>MPRVIISWIALLWMVTSFASAVVILAGLFTSSWLIRVETVESRRFTECPTNVYPSLIFPVYPETSVNVFQFEPKASDSPSIGPWFRCQLACTTVRNIWSITWFTSTSQMMRCQLSLWGFGERPAQANTLTWTSAALCLTGSVLLLMSTIMVLSTICKRNVCDRSVHSFTGAIQGLSDILLVAGLIIWPIGWDSVTIREVCGGSVGPYAKGNCTFGWGPIAFGFGVLLLFISSLLAGAADKSLSSHTTTRQMLMDGKTCIFVH</sequence>
<evidence type="ECO:0000256" key="2">
    <source>
        <dbReference type="ARBA" id="ARBA00022692"/>
    </source>
</evidence>
<feature type="transmembrane region" description="Helical" evidence="5">
    <location>
        <begin position="168"/>
        <end position="189"/>
    </location>
</feature>
<dbReference type="AlphaFoldDB" id="A0A8E0RMA2"/>
<gene>
    <name evidence="6" type="ORF">FBUS_03270</name>
</gene>
<dbReference type="EMBL" id="LUCM01008980">
    <property type="protein sequence ID" value="KAA0187656.1"/>
    <property type="molecule type" value="Genomic_DNA"/>
</dbReference>
<evidence type="ECO:0000313" key="7">
    <source>
        <dbReference type="Proteomes" id="UP000728185"/>
    </source>
</evidence>
<comment type="caution">
    <text evidence="6">The sequence shown here is derived from an EMBL/GenBank/DDBJ whole genome shotgun (WGS) entry which is preliminary data.</text>
</comment>
<feature type="transmembrane region" description="Helical" evidence="5">
    <location>
        <begin position="12"/>
        <end position="35"/>
    </location>
</feature>
<name>A0A8E0RMA2_9TREM</name>
<protein>
    <submittedName>
        <fullName evidence="6">Lipoma hmgic fusion partner protein</fullName>
    </submittedName>
</protein>